<dbReference type="EMBL" id="FQZN01000022">
    <property type="protein sequence ID" value="SHJ33034.1"/>
    <property type="molecule type" value="Genomic_DNA"/>
</dbReference>
<dbReference type="GO" id="GO:0008483">
    <property type="term" value="F:transaminase activity"/>
    <property type="evidence" value="ECO:0007669"/>
    <property type="project" value="UniProtKB-KW"/>
</dbReference>
<keyword evidence="3" id="KW-0808">Transferase</keyword>
<dbReference type="InterPro" id="IPR015424">
    <property type="entry name" value="PyrdxlP-dep_Trfase"/>
</dbReference>
<dbReference type="InterPro" id="IPR015422">
    <property type="entry name" value="PyrdxlP-dep_Trfase_small"/>
</dbReference>
<dbReference type="GeneID" id="92713478"/>
<sequence length="344" mass="39110">MIEGHGDDSYKYQRPITANFSSNVYSKVDLSALKAHLCTRIDAIGNYPEPEPYTLESRLAAGYHLPADAVCVTNGAIEAIYLIAQTFRGTNTAILQPTFSEYADACRMHGHRVTSLYQLPAPEEDGYLLPEDIRMLWLCNPNNPTGTVVDKEYLRELIKHNSQVCFIIDQSYEYFTLQPLFTPKEAAEYPNVLLLHSMTKRYAVPGLRLGYITGDAGLLSRLRTHRMPWSVNQLAIEAGLHLLRQDVPNPLDVPAYLKETARLHDALERLGSLEIWTTKTHFMLVRLRFGRAAALKEYLANEHGILIRDASNFEGLDEQFFRIATQTPEENDRLVQAIRQWLES</sequence>
<name>A0A1M6IEZ0_9BACE</name>
<dbReference type="Gene3D" id="3.40.640.10">
    <property type="entry name" value="Type I PLP-dependent aspartate aminotransferase-like (Major domain)"/>
    <property type="match status" value="1"/>
</dbReference>
<dbReference type="InterPro" id="IPR004838">
    <property type="entry name" value="NHTrfase_class1_PyrdxlP-BS"/>
</dbReference>
<comment type="similarity">
    <text evidence="3">Belongs to the class-I pyridoxal-phosphate-dependent aminotransferase family.</text>
</comment>
<protein>
    <recommendedName>
        <fullName evidence="3">Aminotransferase</fullName>
        <ecNumber evidence="3">2.6.1.-</ecNumber>
    </recommendedName>
</protein>
<dbReference type="SUPFAM" id="SSF53383">
    <property type="entry name" value="PLP-dependent transferases"/>
    <property type="match status" value="1"/>
</dbReference>
<dbReference type="Proteomes" id="UP000184192">
    <property type="component" value="Unassembled WGS sequence"/>
</dbReference>
<keyword evidence="2" id="KW-0663">Pyridoxal phosphate</keyword>
<evidence type="ECO:0000256" key="1">
    <source>
        <dbReference type="ARBA" id="ARBA00001933"/>
    </source>
</evidence>
<evidence type="ECO:0000256" key="2">
    <source>
        <dbReference type="ARBA" id="ARBA00022898"/>
    </source>
</evidence>
<dbReference type="GO" id="GO:0030170">
    <property type="term" value="F:pyridoxal phosphate binding"/>
    <property type="evidence" value="ECO:0007669"/>
    <property type="project" value="InterPro"/>
</dbReference>
<evidence type="ECO:0000259" key="4">
    <source>
        <dbReference type="Pfam" id="PF00155"/>
    </source>
</evidence>
<gene>
    <name evidence="5" type="ORF">SAMN05444350_12288</name>
</gene>
<dbReference type="PANTHER" id="PTHR42885:SF1">
    <property type="entry name" value="THREONINE-PHOSPHATE DECARBOXYLASE"/>
    <property type="match status" value="1"/>
</dbReference>
<dbReference type="AlphaFoldDB" id="A0A1M6IEZ0"/>
<dbReference type="EC" id="2.6.1.-" evidence="3"/>
<dbReference type="Pfam" id="PF00155">
    <property type="entry name" value="Aminotran_1_2"/>
    <property type="match status" value="1"/>
</dbReference>
<keyword evidence="6" id="KW-1185">Reference proteome</keyword>
<evidence type="ECO:0000313" key="6">
    <source>
        <dbReference type="Proteomes" id="UP000184192"/>
    </source>
</evidence>
<accession>A0A1M6IEZ0</accession>
<organism evidence="5 6">
    <name type="scientific">Bacteroides stercorirosoris</name>
    <dbReference type="NCBI Taxonomy" id="871324"/>
    <lineage>
        <taxon>Bacteria</taxon>
        <taxon>Pseudomonadati</taxon>
        <taxon>Bacteroidota</taxon>
        <taxon>Bacteroidia</taxon>
        <taxon>Bacteroidales</taxon>
        <taxon>Bacteroidaceae</taxon>
        <taxon>Bacteroides</taxon>
    </lineage>
</organism>
<dbReference type="PROSITE" id="PS00105">
    <property type="entry name" value="AA_TRANSFER_CLASS_1"/>
    <property type="match status" value="1"/>
</dbReference>
<evidence type="ECO:0000313" key="5">
    <source>
        <dbReference type="EMBL" id="SHJ33034.1"/>
    </source>
</evidence>
<dbReference type="RefSeq" id="WP_025835722.1">
    <property type="nucleotide sequence ID" value="NZ_CAJKGR010000024.1"/>
</dbReference>
<reference evidence="6" key="1">
    <citation type="submission" date="2016-11" db="EMBL/GenBank/DDBJ databases">
        <authorList>
            <person name="Varghese N."/>
            <person name="Submissions S."/>
        </authorList>
    </citation>
    <scope>NUCLEOTIDE SEQUENCE [LARGE SCALE GENOMIC DNA]</scope>
    <source>
        <strain evidence="6">DSM 26884</strain>
    </source>
</reference>
<dbReference type="InterPro" id="IPR015421">
    <property type="entry name" value="PyrdxlP-dep_Trfase_major"/>
</dbReference>
<dbReference type="PANTHER" id="PTHR42885">
    <property type="entry name" value="HISTIDINOL-PHOSPHATE AMINOTRANSFERASE-RELATED"/>
    <property type="match status" value="1"/>
</dbReference>
<dbReference type="Gene3D" id="3.90.1150.10">
    <property type="entry name" value="Aspartate Aminotransferase, domain 1"/>
    <property type="match status" value="1"/>
</dbReference>
<feature type="domain" description="Aminotransferase class I/classII large" evidence="4">
    <location>
        <begin position="19"/>
        <end position="338"/>
    </location>
</feature>
<evidence type="ECO:0000256" key="3">
    <source>
        <dbReference type="RuleBase" id="RU000481"/>
    </source>
</evidence>
<dbReference type="InterPro" id="IPR004839">
    <property type="entry name" value="Aminotransferase_I/II_large"/>
</dbReference>
<dbReference type="CDD" id="cd00609">
    <property type="entry name" value="AAT_like"/>
    <property type="match status" value="1"/>
</dbReference>
<dbReference type="eggNOG" id="COG0079">
    <property type="taxonomic scope" value="Bacteria"/>
</dbReference>
<keyword evidence="3" id="KW-0032">Aminotransferase</keyword>
<comment type="cofactor">
    <cofactor evidence="1 3">
        <name>pyridoxal 5'-phosphate</name>
        <dbReference type="ChEBI" id="CHEBI:597326"/>
    </cofactor>
</comment>
<proteinExistence type="inferred from homology"/>